<accession>A0A448YLS8</accession>
<dbReference type="GO" id="GO:0030003">
    <property type="term" value="P:intracellular monoatomic cation homeostasis"/>
    <property type="evidence" value="ECO:0007669"/>
    <property type="project" value="UniProtKB-ARBA"/>
</dbReference>
<organism evidence="7 8">
    <name type="scientific">Brettanomyces naardenensis</name>
    <name type="common">Yeast</name>
    <dbReference type="NCBI Taxonomy" id="13370"/>
    <lineage>
        <taxon>Eukaryota</taxon>
        <taxon>Fungi</taxon>
        <taxon>Dikarya</taxon>
        <taxon>Ascomycota</taxon>
        <taxon>Saccharomycotina</taxon>
        <taxon>Pichiomycetes</taxon>
        <taxon>Pichiales</taxon>
        <taxon>Pichiaceae</taxon>
        <taxon>Brettanomyces</taxon>
    </lineage>
</organism>
<evidence type="ECO:0000256" key="2">
    <source>
        <dbReference type="ARBA" id="ARBA00022692"/>
    </source>
</evidence>
<feature type="compositionally biased region" description="Low complexity" evidence="5">
    <location>
        <begin position="10"/>
        <end position="21"/>
    </location>
</feature>
<proteinExistence type="predicted"/>
<dbReference type="AlphaFoldDB" id="A0A448YLS8"/>
<keyword evidence="4 6" id="KW-0472">Membrane</keyword>
<evidence type="ECO:0000313" key="7">
    <source>
        <dbReference type="EMBL" id="VEU21894.1"/>
    </source>
</evidence>
<dbReference type="InterPro" id="IPR027469">
    <property type="entry name" value="Cation_efflux_TMD_sf"/>
</dbReference>
<name>A0A448YLS8_BRENA</name>
<dbReference type="GO" id="GO:0016020">
    <property type="term" value="C:membrane"/>
    <property type="evidence" value="ECO:0007669"/>
    <property type="project" value="UniProtKB-SubCell"/>
</dbReference>
<dbReference type="Gene3D" id="1.20.1510.10">
    <property type="entry name" value="Cation efflux protein transmembrane domain"/>
    <property type="match status" value="1"/>
</dbReference>
<dbReference type="FunCoup" id="A0A448YLS8">
    <property type="interactions" value="27"/>
</dbReference>
<feature type="transmembrane region" description="Helical" evidence="6">
    <location>
        <begin position="161"/>
        <end position="181"/>
    </location>
</feature>
<evidence type="ECO:0000256" key="3">
    <source>
        <dbReference type="ARBA" id="ARBA00022989"/>
    </source>
</evidence>
<dbReference type="SUPFAM" id="SSF161111">
    <property type="entry name" value="Cation efflux protein transmembrane domain-like"/>
    <property type="match status" value="1"/>
</dbReference>
<dbReference type="InParanoid" id="A0A448YLS8"/>
<dbReference type="GO" id="GO:0008324">
    <property type="term" value="F:monoatomic cation transmembrane transporter activity"/>
    <property type="evidence" value="ECO:0007669"/>
    <property type="project" value="InterPro"/>
</dbReference>
<comment type="subcellular location">
    <subcellularLocation>
        <location evidence="1">Membrane</location>
        <topology evidence="1">Multi-pass membrane protein</topology>
    </subcellularLocation>
</comment>
<dbReference type="STRING" id="13370.A0A448YLS8"/>
<feature type="transmembrane region" description="Helical" evidence="6">
    <location>
        <begin position="128"/>
        <end position="149"/>
    </location>
</feature>
<protein>
    <submittedName>
        <fullName evidence="7">DEKNAAC102865</fullName>
    </submittedName>
</protein>
<keyword evidence="2 6" id="KW-0812">Transmembrane</keyword>
<feature type="compositionally biased region" description="Basic residues" evidence="5">
    <location>
        <begin position="41"/>
        <end position="51"/>
    </location>
</feature>
<keyword evidence="3 6" id="KW-1133">Transmembrane helix</keyword>
<dbReference type="EMBL" id="CAACVR010000013">
    <property type="protein sequence ID" value="VEU21894.1"/>
    <property type="molecule type" value="Genomic_DNA"/>
</dbReference>
<evidence type="ECO:0000256" key="5">
    <source>
        <dbReference type="SAM" id="MobiDB-lite"/>
    </source>
</evidence>
<sequence>MRSSRQRMGSPVRSPSPVKRPFTFGGGPSLAVPLSSPLPKPSRRRGHHYKHSSVSMNMFQQPDRAADQTNKELPQYPVPSISSVLSSVTTPQRLRLAWCVFQLSLAPICYALGFHYGNICLSTLSHVVFYDAFGNILSVVVMILTNFDVWKSSSLKYPFGLGRIEVLVGFGLSVSLVFVGIDLLSHVIEEFIIALAVDSAGVDSMNSEEAEAAAVALSHHVHETTGGTQLNPLLYEALICLVVLVSLLSSSIVRGKRDEDDEDNVRTDGIFLPGKRSIVSAKRLSSITLEAPKKHSILHHLSSTRNGVNACTTALTLIYSAYSLLYPLIHATNSIEVLNEASTVALSLLILTFGYRLIDRLGNTLLLKSPPESVKQMILKNIQQLDVYRPDYKVEEFLISRVNHKIFIIVLRLVMPGASDDDEAKFRFYAARIIRSLMYRSMNGELDGPEKVDRKSLVALLNLDAAFDTMDESGEQFEITIDIAT</sequence>
<evidence type="ECO:0000256" key="6">
    <source>
        <dbReference type="SAM" id="Phobius"/>
    </source>
</evidence>
<keyword evidence="8" id="KW-1185">Reference proteome</keyword>
<feature type="region of interest" description="Disordered" evidence="5">
    <location>
        <begin position="1"/>
        <end position="53"/>
    </location>
</feature>
<dbReference type="Proteomes" id="UP000290900">
    <property type="component" value="Unassembled WGS sequence"/>
</dbReference>
<dbReference type="OrthoDB" id="5382797at2759"/>
<dbReference type="GO" id="GO:0098771">
    <property type="term" value="P:inorganic ion homeostasis"/>
    <property type="evidence" value="ECO:0007669"/>
    <property type="project" value="UniProtKB-ARBA"/>
</dbReference>
<feature type="transmembrane region" description="Helical" evidence="6">
    <location>
        <begin position="96"/>
        <end position="116"/>
    </location>
</feature>
<evidence type="ECO:0000256" key="1">
    <source>
        <dbReference type="ARBA" id="ARBA00004141"/>
    </source>
</evidence>
<reference evidence="7 8" key="1">
    <citation type="submission" date="2018-12" db="EMBL/GenBank/DDBJ databases">
        <authorList>
            <person name="Tiukova I."/>
            <person name="Dainat J."/>
        </authorList>
    </citation>
    <scope>NUCLEOTIDE SEQUENCE [LARGE SCALE GENOMIC DNA]</scope>
</reference>
<evidence type="ECO:0000313" key="8">
    <source>
        <dbReference type="Proteomes" id="UP000290900"/>
    </source>
</evidence>
<gene>
    <name evidence="7" type="ORF">BRENAR_LOCUS2626</name>
</gene>
<evidence type="ECO:0000256" key="4">
    <source>
        <dbReference type="ARBA" id="ARBA00023136"/>
    </source>
</evidence>